<gene>
    <name evidence="6" type="ORF">H8S23_08405</name>
</gene>
<evidence type="ECO:0000256" key="2">
    <source>
        <dbReference type="ARBA" id="ARBA00007639"/>
    </source>
</evidence>
<protein>
    <submittedName>
        <fullName evidence="6">Substrate-binding domain-containing protein</fullName>
    </submittedName>
</protein>
<evidence type="ECO:0000259" key="5">
    <source>
        <dbReference type="Pfam" id="PF13407"/>
    </source>
</evidence>
<evidence type="ECO:0000256" key="1">
    <source>
        <dbReference type="ARBA" id="ARBA00004196"/>
    </source>
</evidence>
<sequence length="332" mass="34924">MKKFLSLVLAAAMVFAMTACGGSNSSSSTPAAGGSSAATSGASGEKVKIGLSIAGLTMPYYVRMYDGFMEAAEKEGYEVVFADGGADAESTVKAVEDLISSDIDALAVSTNYSEALVDSFAKCKELGIPIFYIGNLNLIPEAKEFMTFWEGTRSDSAGYLGGEWVAQYLDGLNYKKDLNIVQVSLVSDALQQRYDGFVKGLEENGYTVNTINTVGDLTREKSLSGCEDMLTAHDDIDIFFGTAGTSALGAYDATQNAGRTEVMVVGFDGEDEEIQHIDEGGNYIATVCQQPALESAVTVEAIKTVLGGGTVEGGHETPAIVYGTGVGYVESK</sequence>
<keyword evidence="3 4" id="KW-0732">Signal</keyword>
<dbReference type="Proteomes" id="UP000659630">
    <property type="component" value="Unassembled WGS sequence"/>
</dbReference>
<dbReference type="EMBL" id="JACONZ010000002">
    <property type="protein sequence ID" value="MBC5581532.1"/>
    <property type="molecule type" value="Genomic_DNA"/>
</dbReference>
<dbReference type="AlphaFoldDB" id="A0A923I9T3"/>
<comment type="subcellular location">
    <subcellularLocation>
        <location evidence="1">Cell envelope</location>
    </subcellularLocation>
</comment>
<evidence type="ECO:0000256" key="4">
    <source>
        <dbReference type="SAM" id="SignalP"/>
    </source>
</evidence>
<dbReference type="InterPro" id="IPR028082">
    <property type="entry name" value="Peripla_BP_I"/>
</dbReference>
<comment type="similarity">
    <text evidence="2">Belongs to the bacterial solute-binding protein 2 family.</text>
</comment>
<feature type="chain" id="PRO_5038940858" evidence="4">
    <location>
        <begin position="22"/>
        <end position="332"/>
    </location>
</feature>
<proteinExistence type="inferred from homology"/>
<evidence type="ECO:0000313" key="6">
    <source>
        <dbReference type="EMBL" id="MBC5581532.1"/>
    </source>
</evidence>
<evidence type="ECO:0000256" key="3">
    <source>
        <dbReference type="ARBA" id="ARBA00022729"/>
    </source>
</evidence>
<feature type="signal peptide" evidence="4">
    <location>
        <begin position="1"/>
        <end position="21"/>
    </location>
</feature>
<dbReference type="SUPFAM" id="SSF53822">
    <property type="entry name" value="Periplasmic binding protein-like I"/>
    <property type="match status" value="1"/>
</dbReference>
<dbReference type="PANTHER" id="PTHR46847:SF1">
    <property type="entry name" value="D-ALLOSE-BINDING PERIPLASMIC PROTEIN-RELATED"/>
    <property type="match status" value="1"/>
</dbReference>
<dbReference type="RefSeq" id="WP_186887876.1">
    <property type="nucleotide sequence ID" value="NZ_JACONZ010000002.1"/>
</dbReference>
<dbReference type="PROSITE" id="PS51257">
    <property type="entry name" value="PROKAR_LIPOPROTEIN"/>
    <property type="match status" value="1"/>
</dbReference>
<name>A0A923I9T3_9FIRM</name>
<dbReference type="Gene3D" id="3.40.50.2300">
    <property type="match status" value="2"/>
</dbReference>
<dbReference type="InterPro" id="IPR025997">
    <property type="entry name" value="SBP_2_dom"/>
</dbReference>
<dbReference type="GO" id="GO:0030313">
    <property type="term" value="C:cell envelope"/>
    <property type="evidence" value="ECO:0007669"/>
    <property type="project" value="UniProtKB-SubCell"/>
</dbReference>
<dbReference type="PANTHER" id="PTHR46847">
    <property type="entry name" value="D-ALLOSE-BINDING PERIPLASMIC PROTEIN-RELATED"/>
    <property type="match status" value="1"/>
</dbReference>
<organism evidence="6 7">
    <name type="scientific">Anaerofilum hominis</name>
    <dbReference type="NCBI Taxonomy" id="2763016"/>
    <lineage>
        <taxon>Bacteria</taxon>
        <taxon>Bacillati</taxon>
        <taxon>Bacillota</taxon>
        <taxon>Clostridia</taxon>
        <taxon>Eubacteriales</taxon>
        <taxon>Oscillospiraceae</taxon>
        <taxon>Anaerofilum</taxon>
    </lineage>
</organism>
<reference evidence="6" key="1">
    <citation type="submission" date="2020-08" db="EMBL/GenBank/DDBJ databases">
        <title>Genome public.</title>
        <authorList>
            <person name="Liu C."/>
            <person name="Sun Q."/>
        </authorList>
    </citation>
    <scope>NUCLEOTIDE SEQUENCE</scope>
    <source>
        <strain evidence="6">BX8</strain>
    </source>
</reference>
<feature type="domain" description="Periplasmic binding protein" evidence="5">
    <location>
        <begin position="49"/>
        <end position="308"/>
    </location>
</feature>
<dbReference type="GO" id="GO:0030246">
    <property type="term" value="F:carbohydrate binding"/>
    <property type="evidence" value="ECO:0007669"/>
    <property type="project" value="UniProtKB-ARBA"/>
</dbReference>
<dbReference type="Pfam" id="PF13407">
    <property type="entry name" value="Peripla_BP_4"/>
    <property type="match status" value="1"/>
</dbReference>
<accession>A0A923I9T3</accession>
<keyword evidence="7" id="KW-1185">Reference proteome</keyword>
<comment type="caution">
    <text evidence="6">The sequence shown here is derived from an EMBL/GenBank/DDBJ whole genome shotgun (WGS) entry which is preliminary data.</text>
</comment>
<evidence type="ECO:0000313" key="7">
    <source>
        <dbReference type="Proteomes" id="UP000659630"/>
    </source>
</evidence>